<dbReference type="Pfam" id="PF12796">
    <property type="entry name" value="Ank_2"/>
    <property type="match status" value="1"/>
</dbReference>
<dbReference type="EMBL" id="JARH01000201">
    <property type="protein sequence ID" value="EXF84136.1"/>
    <property type="molecule type" value="Genomic_DNA"/>
</dbReference>
<dbReference type="PROSITE" id="PS50297">
    <property type="entry name" value="ANK_REP_REGION"/>
    <property type="match status" value="2"/>
</dbReference>
<feature type="repeat" description="ANK" evidence="3">
    <location>
        <begin position="159"/>
        <end position="191"/>
    </location>
</feature>
<keyword evidence="5" id="KW-1185">Reference proteome</keyword>
<evidence type="ECO:0000256" key="3">
    <source>
        <dbReference type="PROSITE-ProRule" id="PRU00023"/>
    </source>
</evidence>
<keyword evidence="2 3" id="KW-0040">ANK repeat</keyword>
<dbReference type="AlphaFoldDB" id="A0A010RU78"/>
<reference evidence="4 5" key="1">
    <citation type="submission" date="2014-02" db="EMBL/GenBank/DDBJ databases">
        <title>The genome sequence of Colletotrichum fioriniae PJ7.</title>
        <authorList>
            <person name="Baroncelli R."/>
            <person name="Thon M.R."/>
        </authorList>
    </citation>
    <scope>NUCLEOTIDE SEQUENCE [LARGE SCALE GENOMIC DNA]</scope>
    <source>
        <strain evidence="4 5">PJ7</strain>
    </source>
</reference>
<comment type="caution">
    <text evidence="4">The sequence shown here is derived from an EMBL/GenBank/DDBJ whole genome shotgun (WGS) entry which is preliminary data.</text>
</comment>
<dbReference type="KEGG" id="cfj:CFIO01_05639"/>
<dbReference type="eggNOG" id="KOG4177">
    <property type="taxonomic scope" value="Eukaryota"/>
</dbReference>
<evidence type="ECO:0000256" key="2">
    <source>
        <dbReference type="ARBA" id="ARBA00023043"/>
    </source>
</evidence>
<dbReference type="Proteomes" id="UP000020467">
    <property type="component" value="Unassembled WGS sequence"/>
</dbReference>
<evidence type="ECO:0000256" key="1">
    <source>
        <dbReference type="ARBA" id="ARBA00022737"/>
    </source>
</evidence>
<dbReference type="Gene3D" id="1.25.40.20">
    <property type="entry name" value="Ankyrin repeat-containing domain"/>
    <property type="match status" value="1"/>
</dbReference>
<dbReference type="PANTHER" id="PTHR24198:SF165">
    <property type="entry name" value="ANKYRIN REPEAT-CONTAINING PROTEIN-RELATED"/>
    <property type="match status" value="1"/>
</dbReference>
<feature type="repeat" description="ANK" evidence="3">
    <location>
        <begin position="192"/>
        <end position="224"/>
    </location>
</feature>
<feature type="repeat" description="ANK" evidence="3">
    <location>
        <begin position="62"/>
        <end position="94"/>
    </location>
</feature>
<sequence>MPSTLVPGELKEQLYHLFPRPDWTKLQFTHLHMVVSGLRPLDLKLVLQQRVYRSQVNSRDVLGRTPLALAVMMGNHSAAEDLLAAGATFERCGSDLIRKAIHSRSKFCVELLLKRSANAFAVDGRGATLIHTAAAGCDNLPLMEFLLTADTRFDSPNLHGCTPLSFTPLHDNHKVASLLLSRGANVNNVDKDGDTPLTEAVRLNAHSCLRIFIESGASMKVVNKRGWTLLHFAGAYGDASTLRTLLAVSLSAEPCIDNDGETPQTLFRRRKSTSLEINHTHWEKPSVHTQVTQRQTLLIQPHQNLSTRLQQSMEGEILNAFRKTLDEVYREKLFHCSTRNCKFDAFATLAMCSRRNNITENLAKTQGNFEAPRMRYKDIGLVFRPTVFSPPSPISFRIAISSLTQTAVTLTDRLTAVDVESPMPPTWVAPPGEERSLPIGQQETIISSTFLAPSRLGYDSIKVDGITRRSFSATSYVGTLARWSQNSGGIEKNQEYGECGWVSIGLCCFEVLAASMTNEMRRVSSEEDAAFHGLRTMPSEGWRVLPLCVLGQLAVDCSAYRFVFADFLVSVVHDDQIWRTFGNAAVEEQLARDPSAWIRHERVIVQRQGLYPRT</sequence>
<accession>A0A010RU78</accession>
<dbReference type="PANTHER" id="PTHR24198">
    <property type="entry name" value="ANKYRIN REPEAT AND PROTEIN KINASE DOMAIN-CONTAINING PROTEIN"/>
    <property type="match status" value="1"/>
</dbReference>
<dbReference type="SUPFAM" id="SSF48403">
    <property type="entry name" value="Ankyrin repeat"/>
    <property type="match status" value="1"/>
</dbReference>
<name>A0A010RU78_9PEZI</name>
<gene>
    <name evidence="4" type="ORF">CFIO01_05639</name>
</gene>
<dbReference type="HOGENOM" id="CLU_444807_0_0_1"/>
<keyword evidence="1" id="KW-0677">Repeat</keyword>
<dbReference type="PROSITE" id="PS50088">
    <property type="entry name" value="ANK_REPEAT"/>
    <property type="match status" value="3"/>
</dbReference>
<organism evidence="4 5">
    <name type="scientific">Colletotrichum fioriniae PJ7</name>
    <dbReference type="NCBI Taxonomy" id="1445577"/>
    <lineage>
        <taxon>Eukaryota</taxon>
        <taxon>Fungi</taxon>
        <taxon>Dikarya</taxon>
        <taxon>Ascomycota</taxon>
        <taxon>Pezizomycotina</taxon>
        <taxon>Sordariomycetes</taxon>
        <taxon>Hypocreomycetidae</taxon>
        <taxon>Glomerellales</taxon>
        <taxon>Glomerellaceae</taxon>
        <taxon>Colletotrichum</taxon>
        <taxon>Colletotrichum acutatum species complex</taxon>
    </lineage>
</organism>
<proteinExistence type="predicted"/>
<evidence type="ECO:0000313" key="5">
    <source>
        <dbReference type="Proteomes" id="UP000020467"/>
    </source>
</evidence>
<dbReference type="SMART" id="SM00248">
    <property type="entry name" value="ANK"/>
    <property type="match status" value="6"/>
</dbReference>
<protein>
    <submittedName>
        <fullName evidence="4">B-cell lymphoma 3-encoded protein</fullName>
    </submittedName>
</protein>
<dbReference type="OrthoDB" id="7464126at2759"/>
<evidence type="ECO:0000313" key="4">
    <source>
        <dbReference type="EMBL" id="EXF84136.1"/>
    </source>
</evidence>
<dbReference type="InterPro" id="IPR002110">
    <property type="entry name" value="Ankyrin_rpt"/>
</dbReference>
<dbReference type="InterPro" id="IPR036770">
    <property type="entry name" value="Ankyrin_rpt-contain_sf"/>
</dbReference>